<protein>
    <recommendedName>
        <fullName evidence="6">GGDEF-domain containing protein</fullName>
    </recommendedName>
</protein>
<feature type="domain" description="GGDEF" evidence="3">
    <location>
        <begin position="349"/>
        <end position="483"/>
    </location>
</feature>
<dbReference type="AlphaFoldDB" id="A0A7I7NX18"/>
<reference evidence="4 5" key="1">
    <citation type="journal article" date="2019" name="Emerg. Microbes Infect.">
        <title>Comprehensive subspecies identification of 175 nontuberculous mycobacteria species based on 7547 genomic profiles.</title>
        <authorList>
            <person name="Matsumoto Y."/>
            <person name="Kinjo T."/>
            <person name="Motooka D."/>
            <person name="Nabeya D."/>
            <person name="Jung N."/>
            <person name="Uechi K."/>
            <person name="Horii T."/>
            <person name="Iida T."/>
            <person name="Fujita J."/>
            <person name="Nakamura S."/>
        </authorList>
    </citation>
    <scope>NUCLEOTIDE SEQUENCE [LARGE SCALE GENOMIC DNA]</scope>
    <source>
        <strain evidence="4 5">JCM 16018</strain>
    </source>
</reference>
<dbReference type="InterPro" id="IPR001633">
    <property type="entry name" value="EAL_dom"/>
</dbReference>
<feature type="transmembrane region" description="Helical" evidence="1">
    <location>
        <begin position="92"/>
        <end position="112"/>
    </location>
</feature>
<dbReference type="InterPro" id="IPR043128">
    <property type="entry name" value="Rev_trsase/Diguanyl_cyclase"/>
</dbReference>
<feature type="transmembrane region" description="Helical" evidence="1">
    <location>
        <begin position="259"/>
        <end position="278"/>
    </location>
</feature>
<sequence length="758" mass="81437">MVVVLATIGLLVFAAMLFGASDASRRAVIASAGTVIGGIFATTCSLTAAYRSRGRQRFAWTVMSIALVGWTAGEAVWWYVAVGGVLPAADLSAANIGYLILPLGALVAALAIPSRDDSRFGIGLLLDGILITASLMVVIVLLPLGRTAYPSQTLSVPRILLATAAGVYVGLVAMSFIIVKKAEADRKLSPTLMTLGWGVIAATGIVHVYRDYAAQVPNDLVVLGWVGGMYFFALSGISSRPTPEVDLGFSRPSSRASVWLPYLPVLLAIIVGAVHFWPMYRGEGFIFLVCVVLFLTTLIRHVLLLDHKRRLLVAVSDAALRDPLTGLANQRLFDERLAHALRLHVQHSVPVSVLTVGVDDFRLVNDTLGYDVGDQLLRGVGERIQANVNDSHTVARMSGDEFAILVEDRPDVAVEVANGLARSFEEPVDIEDHSLDVRLSIGVASAGSELVTVPAPGDLLRRADAARSWARPASSTNVRVFTPEMDAQLGQAAAHDVAMARLQLLGELRRTIENGSLTLLYQPKFGMWTGNVTGVEALVRWQHPRFGVLGPDQFLPLVREHGLMDALTELVLWQAVADAAAWQAANAAIPVAINLGAPSLDKDALPDRIMFVLNTYAMSPTSLTIEITEDLVVADLAKARTVLNRLRENGIRVAIDDFGSGYATLTYLRELPADEVKLGREFVAPILHDERAATIARSVIELASGFGITSVAEGVEDYATAKRLKEYGCDAVQGNFFCPPLPASEIPRIPANSTLPAQ</sequence>
<dbReference type="Gene3D" id="3.20.20.450">
    <property type="entry name" value="EAL domain"/>
    <property type="match status" value="1"/>
</dbReference>
<feature type="transmembrane region" description="Helical" evidence="1">
    <location>
        <begin position="221"/>
        <end position="238"/>
    </location>
</feature>
<dbReference type="InterPro" id="IPR029787">
    <property type="entry name" value="Nucleotide_cyclase"/>
</dbReference>
<dbReference type="NCBIfam" id="TIGR00254">
    <property type="entry name" value="GGDEF"/>
    <property type="match status" value="1"/>
</dbReference>
<dbReference type="InterPro" id="IPR052155">
    <property type="entry name" value="Biofilm_reg_signaling"/>
</dbReference>
<dbReference type="Proteomes" id="UP000466632">
    <property type="component" value="Chromosome"/>
</dbReference>
<feature type="transmembrane region" description="Helical" evidence="1">
    <location>
        <begin position="58"/>
        <end position="80"/>
    </location>
</feature>
<feature type="transmembrane region" description="Helical" evidence="1">
    <location>
        <begin position="156"/>
        <end position="179"/>
    </location>
</feature>
<dbReference type="EMBL" id="AP022582">
    <property type="protein sequence ID" value="BBY01143.1"/>
    <property type="molecule type" value="Genomic_DNA"/>
</dbReference>
<dbReference type="SMART" id="SM00052">
    <property type="entry name" value="EAL"/>
    <property type="match status" value="1"/>
</dbReference>
<dbReference type="RefSeq" id="WP_163678407.1">
    <property type="nucleotide sequence ID" value="NZ_AP022582.1"/>
</dbReference>
<proteinExistence type="predicted"/>
<feature type="transmembrane region" description="Helical" evidence="1">
    <location>
        <begin position="124"/>
        <end position="144"/>
    </location>
</feature>
<dbReference type="PROSITE" id="PS50883">
    <property type="entry name" value="EAL"/>
    <property type="match status" value="1"/>
</dbReference>
<dbReference type="Pfam" id="PF00990">
    <property type="entry name" value="GGDEF"/>
    <property type="match status" value="1"/>
</dbReference>
<evidence type="ECO:0000313" key="5">
    <source>
        <dbReference type="Proteomes" id="UP000466632"/>
    </source>
</evidence>
<evidence type="ECO:0000313" key="4">
    <source>
        <dbReference type="EMBL" id="BBY01143.1"/>
    </source>
</evidence>
<dbReference type="SUPFAM" id="SSF55073">
    <property type="entry name" value="Nucleotide cyclase"/>
    <property type="match status" value="1"/>
</dbReference>
<feature type="transmembrane region" description="Helical" evidence="1">
    <location>
        <begin position="284"/>
        <end position="303"/>
    </location>
</feature>
<dbReference type="SUPFAM" id="SSF141868">
    <property type="entry name" value="EAL domain-like"/>
    <property type="match status" value="1"/>
</dbReference>
<keyword evidence="1" id="KW-1133">Transmembrane helix</keyword>
<keyword evidence="1" id="KW-0812">Transmembrane</keyword>
<keyword evidence="5" id="KW-1185">Reference proteome</keyword>
<evidence type="ECO:0008006" key="6">
    <source>
        <dbReference type="Google" id="ProtNLM"/>
    </source>
</evidence>
<gene>
    <name evidence="4" type="ORF">MSEO_16420</name>
</gene>
<dbReference type="KEGG" id="mseo:MSEO_16420"/>
<evidence type="ECO:0000259" key="3">
    <source>
        <dbReference type="PROSITE" id="PS50887"/>
    </source>
</evidence>
<evidence type="ECO:0000259" key="2">
    <source>
        <dbReference type="PROSITE" id="PS50883"/>
    </source>
</evidence>
<dbReference type="Pfam" id="PF00563">
    <property type="entry name" value="EAL"/>
    <property type="match status" value="1"/>
</dbReference>
<feature type="domain" description="EAL" evidence="2">
    <location>
        <begin position="501"/>
        <end position="754"/>
    </location>
</feature>
<feature type="transmembrane region" description="Helical" evidence="1">
    <location>
        <begin position="29"/>
        <end position="51"/>
    </location>
</feature>
<accession>A0A7I7NX18</accession>
<dbReference type="InterPro" id="IPR000160">
    <property type="entry name" value="GGDEF_dom"/>
</dbReference>
<dbReference type="CDD" id="cd01949">
    <property type="entry name" value="GGDEF"/>
    <property type="match status" value="1"/>
</dbReference>
<dbReference type="InterPro" id="IPR035919">
    <property type="entry name" value="EAL_sf"/>
</dbReference>
<evidence type="ECO:0000256" key="1">
    <source>
        <dbReference type="SAM" id="Phobius"/>
    </source>
</evidence>
<name>A0A7I7NX18_9MYCO</name>
<keyword evidence="1" id="KW-0472">Membrane</keyword>
<dbReference type="SMART" id="SM00267">
    <property type="entry name" value="GGDEF"/>
    <property type="match status" value="1"/>
</dbReference>
<dbReference type="Gene3D" id="3.30.70.270">
    <property type="match status" value="1"/>
</dbReference>
<dbReference type="CDD" id="cd01948">
    <property type="entry name" value="EAL"/>
    <property type="match status" value="1"/>
</dbReference>
<dbReference type="PANTHER" id="PTHR44757">
    <property type="entry name" value="DIGUANYLATE CYCLASE DGCP"/>
    <property type="match status" value="1"/>
</dbReference>
<organism evidence="4 5">
    <name type="scientific">Mycobacterium seoulense</name>
    <dbReference type="NCBI Taxonomy" id="386911"/>
    <lineage>
        <taxon>Bacteria</taxon>
        <taxon>Bacillati</taxon>
        <taxon>Actinomycetota</taxon>
        <taxon>Actinomycetes</taxon>
        <taxon>Mycobacteriales</taxon>
        <taxon>Mycobacteriaceae</taxon>
        <taxon>Mycobacterium</taxon>
    </lineage>
</organism>
<dbReference type="PROSITE" id="PS50887">
    <property type="entry name" value="GGDEF"/>
    <property type="match status" value="1"/>
</dbReference>
<dbReference type="PANTHER" id="PTHR44757:SF2">
    <property type="entry name" value="BIOFILM ARCHITECTURE MAINTENANCE PROTEIN MBAA"/>
    <property type="match status" value="1"/>
</dbReference>